<dbReference type="CDD" id="cd02947">
    <property type="entry name" value="TRX_family"/>
    <property type="match status" value="1"/>
</dbReference>
<evidence type="ECO:0000259" key="6">
    <source>
        <dbReference type="PROSITE" id="PS51352"/>
    </source>
</evidence>
<evidence type="ECO:0000256" key="4">
    <source>
        <dbReference type="PIRSR" id="PIRSR000077-1"/>
    </source>
</evidence>
<dbReference type="PANTHER" id="PTHR46115">
    <property type="entry name" value="THIOREDOXIN-LIKE PROTEIN 1"/>
    <property type="match status" value="1"/>
</dbReference>
<feature type="disulfide bond" description="Redox-active" evidence="5">
    <location>
        <begin position="32"/>
        <end position="35"/>
    </location>
</feature>
<dbReference type="InterPro" id="IPR017937">
    <property type="entry name" value="Thioredoxin_CS"/>
</dbReference>
<keyword evidence="2 5" id="KW-1015">Disulfide bond</keyword>
<evidence type="ECO:0000256" key="1">
    <source>
        <dbReference type="ARBA" id="ARBA00008987"/>
    </source>
</evidence>
<dbReference type="EMBL" id="JAQJAN010000003">
    <property type="protein sequence ID" value="KAJ5733998.1"/>
    <property type="molecule type" value="Genomic_DNA"/>
</dbReference>
<feature type="site" description="Contributes to redox potential value" evidence="4">
    <location>
        <position position="34"/>
    </location>
</feature>
<protein>
    <recommendedName>
        <fullName evidence="3">Thioredoxin</fullName>
    </recommendedName>
</protein>
<accession>A0AAD6HT55</accession>
<dbReference type="SUPFAM" id="SSF52833">
    <property type="entry name" value="Thioredoxin-like"/>
    <property type="match status" value="1"/>
</dbReference>
<evidence type="ECO:0000256" key="3">
    <source>
        <dbReference type="PIRNR" id="PIRNR000077"/>
    </source>
</evidence>
<proteinExistence type="inferred from homology"/>
<organism evidence="7 8">
    <name type="scientific">Penicillium malachiteum</name>
    <dbReference type="NCBI Taxonomy" id="1324776"/>
    <lineage>
        <taxon>Eukaryota</taxon>
        <taxon>Fungi</taxon>
        <taxon>Dikarya</taxon>
        <taxon>Ascomycota</taxon>
        <taxon>Pezizomycotina</taxon>
        <taxon>Eurotiomycetes</taxon>
        <taxon>Eurotiomycetidae</taxon>
        <taxon>Eurotiales</taxon>
        <taxon>Aspergillaceae</taxon>
        <taxon>Penicillium</taxon>
    </lineage>
</organism>
<evidence type="ECO:0000313" key="8">
    <source>
        <dbReference type="Proteomes" id="UP001215712"/>
    </source>
</evidence>
<reference evidence="7" key="2">
    <citation type="submission" date="2023-01" db="EMBL/GenBank/DDBJ databases">
        <authorList>
            <person name="Petersen C."/>
        </authorList>
    </citation>
    <scope>NUCLEOTIDE SEQUENCE</scope>
    <source>
        <strain evidence="7">IBT 17514</strain>
    </source>
</reference>
<dbReference type="GO" id="GO:0015035">
    <property type="term" value="F:protein-disulfide reductase activity"/>
    <property type="evidence" value="ECO:0007669"/>
    <property type="project" value="InterPro"/>
</dbReference>
<reference evidence="7" key="1">
    <citation type="journal article" date="2023" name="IMA Fungus">
        <title>Comparative genomic study of the Penicillium genus elucidates a diverse pangenome and 15 lateral gene transfer events.</title>
        <authorList>
            <person name="Petersen C."/>
            <person name="Sorensen T."/>
            <person name="Nielsen M.R."/>
            <person name="Sondergaard T.E."/>
            <person name="Sorensen J.L."/>
            <person name="Fitzpatrick D.A."/>
            <person name="Frisvad J.C."/>
            <person name="Nielsen K.L."/>
        </authorList>
    </citation>
    <scope>NUCLEOTIDE SEQUENCE</scope>
    <source>
        <strain evidence="7">IBT 17514</strain>
    </source>
</reference>
<evidence type="ECO:0000256" key="5">
    <source>
        <dbReference type="PIRSR" id="PIRSR000077-4"/>
    </source>
</evidence>
<keyword evidence="8" id="KW-1185">Reference proteome</keyword>
<feature type="site" description="Contributes to redox potential value" evidence="4">
    <location>
        <position position="33"/>
    </location>
</feature>
<dbReference type="InterPro" id="IPR036249">
    <property type="entry name" value="Thioredoxin-like_sf"/>
</dbReference>
<gene>
    <name evidence="7" type="ORF">N7493_002784</name>
</gene>
<feature type="active site" description="Nucleophile" evidence="4">
    <location>
        <position position="32"/>
    </location>
</feature>
<feature type="site" description="Deprotonates C-terminal active site Cys" evidence="4">
    <location>
        <position position="26"/>
    </location>
</feature>
<feature type="active site" description="Nucleophile" evidence="4">
    <location>
        <position position="35"/>
    </location>
</feature>
<dbReference type="AlphaFoldDB" id="A0AAD6HT55"/>
<dbReference type="InterPro" id="IPR013766">
    <property type="entry name" value="Thioredoxin_domain"/>
</dbReference>
<feature type="domain" description="Thioredoxin" evidence="6">
    <location>
        <begin position="1"/>
        <end position="106"/>
    </location>
</feature>
<keyword evidence="5" id="KW-0676">Redox-active center</keyword>
<evidence type="ECO:0000256" key="2">
    <source>
        <dbReference type="ARBA" id="ARBA00023157"/>
    </source>
</evidence>
<dbReference type="PIRSF" id="PIRSF000077">
    <property type="entry name" value="Thioredoxin"/>
    <property type="match status" value="1"/>
</dbReference>
<dbReference type="Pfam" id="PF00085">
    <property type="entry name" value="Thioredoxin"/>
    <property type="match status" value="1"/>
</dbReference>
<name>A0AAD6HT55_9EURO</name>
<comment type="caution">
    <text evidence="7">The sequence shown here is derived from an EMBL/GenBank/DDBJ whole genome shotgun (WGS) entry which is preliminary data.</text>
</comment>
<evidence type="ECO:0000313" key="7">
    <source>
        <dbReference type="EMBL" id="KAJ5733998.1"/>
    </source>
</evidence>
<dbReference type="PROSITE" id="PS51352">
    <property type="entry name" value="THIOREDOXIN_2"/>
    <property type="match status" value="1"/>
</dbReference>
<dbReference type="Proteomes" id="UP001215712">
    <property type="component" value="Unassembled WGS sequence"/>
</dbReference>
<comment type="similarity">
    <text evidence="1 3">Belongs to the thioredoxin family.</text>
</comment>
<dbReference type="Gene3D" id="3.40.30.10">
    <property type="entry name" value="Glutaredoxin"/>
    <property type="match status" value="1"/>
</dbReference>
<dbReference type="PROSITE" id="PS00194">
    <property type="entry name" value="THIOREDOXIN_1"/>
    <property type="match status" value="1"/>
</dbReference>
<dbReference type="InterPro" id="IPR005746">
    <property type="entry name" value="Thioredoxin"/>
</dbReference>
<sequence>MPVVEITSLSEFLEKILNSKEPAILDCYAEGCAPCKMIAPKMDEWSEQYTDLKFYKFDIAKVEDLTHELEVNEMPTFMLFKNGEKVTEILGADPVNIEGAIKSLMLTNAA</sequence>